<evidence type="ECO:0000256" key="1">
    <source>
        <dbReference type="SAM" id="MobiDB-lite"/>
    </source>
</evidence>
<feature type="region of interest" description="Disordered" evidence="1">
    <location>
        <begin position="73"/>
        <end position="105"/>
    </location>
</feature>
<proteinExistence type="predicted"/>
<organism evidence="2 3">
    <name type="scientific">Rhizobium rhizogenes (strain K84 / ATCC BAA-868)</name>
    <name type="common">Agrobacterium radiobacter</name>
    <dbReference type="NCBI Taxonomy" id="311403"/>
    <lineage>
        <taxon>Bacteria</taxon>
        <taxon>Pseudomonadati</taxon>
        <taxon>Pseudomonadota</taxon>
        <taxon>Alphaproteobacteria</taxon>
        <taxon>Hyphomicrobiales</taxon>
        <taxon>Rhizobiaceae</taxon>
        <taxon>Rhizobium/Agrobacterium group</taxon>
        <taxon>Rhizobium</taxon>
    </lineage>
</organism>
<dbReference type="AlphaFoldDB" id="B9JPN2"/>
<keyword evidence="2" id="KW-0614">Plasmid</keyword>
<dbReference type="KEGG" id="ara:Arad_12015"/>
<keyword evidence="2" id="KW-0436">Ligase</keyword>
<evidence type="ECO:0000313" key="2">
    <source>
        <dbReference type="EMBL" id="ACM31101.1"/>
    </source>
</evidence>
<dbReference type="HOGENOM" id="CLU_059317_0_0_5"/>
<dbReference type="Proteomes" id="UP000001600">
    <property type="component" value="Plasmid pAtK84c"/>
</dbReference>
<dbReference type="Pfam" id="PF06067">
    <property type="entry name" value="DUF932"/>
    <property type="match status" value="1"/>
</dbReference>
<reference evidence="2 3" key="1">
    <citation type="journal article" date="2009" name="J. Bacteriol.">
        <title>Genome sequences of three Agrobacterium biovars help elucidate the evolution of multichromosome genomes in bacteria.</title>
        <authorList>
            <person name="Slater S.C."/>
            <person name="Goldman B.S."/>
            <person name="Goodner B."/>
            <person name="Setubal J.C."/>
            <person name="Farrand S.K."/>
            <person name="Nester E.W."/>
            <person name="Burr T.J."/>
            <person name="Banta L."/>
            <person name="Dickerman A.W."/>
            <person name="Paulsen I."/>
            <person name="Otten L."/>
            <person name="Suen G."/>
            <person name="Welch R."/>
            <person name="Almeida N.F."/>
            <person name="Arnold F."/>
            <person name="Burton O.T."/>
            <person name="Du Z."/>
            <person name="Ewing A."/>
            <person name="Godsy E."/>
            <person name="Heisel S."/>
            <person name="Houmiel K.L."/>
            <person name="Jhaveri J."/>
            <person name="Lu J."/>
            <person name="Miller N.M."/>
            <person name="Norton S."/>
            <person name="Chen Q."/>
            <person name="Phoolcharoen W."/>
            <person name="Ohlin V."/>
            <person name="Ondrusek D."/>
            <person name="Pride N."/>
            <person name="Stricklin S.L."/>
            <person name="Sun J."/>
            <person name="Wheeler C."/>
            <person name="Wilson L."/>
            <person name="Zhu H."/>
            <person name="Wood D.W."/>
        </authorList>
    </citation>
    <scope>NUCLEOTIDE SEQUENCE [LARGE SCALE GENOMIC DNA]</scope>
    <source>
        <strain evidence="3">K84 / ATCC BAA-868</strain>
        <plasmid evidence="2 3">pAtK84c</plasmid>
    </source>
</reference>
<sequence length="391" mass="43818">MLGLIDVDEDHAIRPLKRHHVAGAGEIFPLSGERRLCPLSPARTKSRFPILRPEGLQDLAEHVRPAADAVGDTPRFFSLPPTPPLLRANSGSRSRRSRFAGSKRRDEMTIYTETARFDTARTMTETEMWKVAPSIFATTAHESRSDRFKPIPTIEVLRGLMAEGFVPVGAKQSASRTEGKADFTKHLIRLRRVDDGKTYRVGDTVCEILLKNANDGTSAYELLAGLFRIRCMNSLVTQTGTIDAIKVRHSGDVSAKVIEGTYRVLNEAERTLVAPQDWATHKLNRDEQQIMAEAAHVLRFGDNDGETKTPIKPEQLLLPRRHDDRADDLWTVWNVTQENVIRGGLRGIGREDLGRPRRVKSRAVNGIDQDIKLNKALWLIGEKMAELKAAR</sequence>
<name>B9JPN2_RHIR8</name>
<dbReference type="InterPro" id="IPR026325">
    <property type="entry name" value="DUF932"/>
</dbReference>
<gene>
    <name evidence="2" type="ordered locus">Arad_12015</name>
</gene>
<geneLocation type="plasmid" evidence="2 3">
    <name>pAtK84c</name>
</geneLocation>
<protein>
    <submittedName>
        <fullName evidence="2">Phosphoribosylamine-glycine ligase</fullName>
    </submittedName>
</protein>
<dbReference type="EMBL" id="CP000631">
    <property type="protein sequence ID" value="ACM31101.1"/>
    <property type="molecule type" value="Genomic_DNA"/>
</dbReference>
<accession>B9JPN2</accession>
<dbReference type="GO" id="GO:0016874">
    <property type="term" value="F:ligase activity"/>
    <property type="evidence" value="ECO:0007669"/>
    <property type="project" value="UniProtKB-KW"/>
</dbReference>
<feature type="compositionally biased region" description="Basic residues" evidence="1">
    <location>
        <begin position="93"/>
        <end position="102"/>
    </location>
</feature>
<evidence type="ECO:0000313" key="3">
    <source>
        <dbReference type="Proteomes" id="UP000001600"/>
    </source>
</evidence>